<dbReference type="PANTHER" id="PTHR23028:SF134">
    <property type="entry name" value="PUTATIVE (AFU_ORTHOLOGUE AFUA_4G08520)-RELATED"/>
    <property type="match status" value="1"/>
</dbReference>
<proteinExistence type="predicted"/>
<feature type="transmembrane region" description="Helical" evidence="2">
    <location>
        <begin position="389"/>
        <end position="407"/>
    </location>
</feature>
<sequence length="503" mass="57930">MNSCSGSVRSFHNEDGSTPLNEKLDDYDFDTRSENGSSCSEAWSYQNQKPSSRDYIAIPLLILRSINNLGRLLYILLPTFLQNSHKNDQSGKQEKLHPTAYLDGMRGLAAFAVFLCHLSYGTFDITHTWGAGPPMVAIFFVISGYALSYKPLKQMRSRDFEGLMTTLTSSAFRRPLRLFLPCFASTFIVLCLTRLGLYELTEDFANDLRMVHEDHYWTAPDVLTQLCDWIQKMVDFVNVFDWSLYSGSIDLDRHLWTIPVEFRCSMALFLTHILVARMTTRLRIACLVFLIGWGTYWTRWEMVPFWAGIILAELDLVNLAKDERSLSEKDVGGDPSVSHRSFWRTWFASTTLVIGLFLASYPDADGHVSPGYVQLTNMIPNRYSEKHRFWPTIGAVMIVYSVNNLNYIKRIFTTKALSYLGQISFPLYVCHGFVIHTFTYFALDWIWEVTDAYADQRRLEKGFAMVALCTIAVTVWISDVFLRVVDMRCVRFARWLESKTFKP</sequence>
<keyword evidence="2" id="KW-0472">Membrane</keyword>
<evidence type="ECO:0000313" key="4">
    <source>
        <dbReference type="EMBL" id="KAK5096079.1"/>
    </source>
</evidence>
<evidence type="ECO:0000256" key="1">
    <source>
        <dbReference type="SAM" id="MobiDB-lite"/>
    </source>
</evidence>
<evidence type="ECO:0000313" key="5">
    <source>
        <dbReference type="Proteomes" id="UP001345013"/>
    </source>
</evidence>
<keyword evidence="2" id="KW-0812">Transmembrane</keyword>
<keyword evidence="2" id="KW-1133">Transmembrane helix</keyword>
<feature type="transmembrane region" description="Helical" evidence="2">
    <location>
        <begin position="341"/>
        <end position="361"/>
    </location>
</feature>
<feature type="compositionally biased region" description="Polar residues" evidence="1">
    <location>
        <begin position="1"/>
        <end position="20"/>
    </location>
</feature>
<dbReference type="PANTHER" id="PTHR23028">
    <property type="entry name" value="ACETYLTRANSFERASE"/>
    <property type="match status" value="1"/>
</dbReference>
<dbReference type="InterPro" id="IPR002656">
    <property type="entry name" value="Acyl_transf_3_dom"/>
</dbReference>
<feature type="transmembrane region" description="Helical" evidence="2">
    <location>
        <begin position="129"/>
        <end position="148"/>
    </location>
</feature>
<feature type="region of interest" description="Disordered" evidence="1">
    <location>
        <begin position="1"/>
        <end position="45"/>
    </location>
</feature>
<keyword evidence="5" id="KW-1185">Reference proteome</keyword>
<feature type="transmembrane region" description="Helical" evidence="2">
    <location>
        <begin position="463"/>
        <end position="485"/>
    </location>
</feature>
<dbReference type="Pfam" id="PF01757">
    <property type="entry name" value="Acyl_transf_3"/>
    <property type="match status" value="1"/>
</dbReference>
<evidence type="ECO:0000259" key="3">
    <source>
        <dbReference type="Pfam" id="PF01757"/>
    </source>
</evidence>
<name>A0ABR0KGX2_9EURO</name>
<dbReference type="InterPro" id="IPR050879">
    <property type="entry name" value="Acyltransferase_3"/>
</dbReference>
<gene>
    <name evidence="4" type="ORF">LTR24_002779</name>
</gene>
<dbReference type="Proteomes" id="UP001345013">
    <property type="component" value="Unassembled WGS sequence"/>
</dbReference>
<reference evidence="4 5" key="1">
    <citation type="submission" date="2023-08" db="EMBL/GenBank/DDBJ databases">
        <title>Black Yeasts Isolated from many extreme environments.</title>
        <authorList>
            <person name="Coleine C."/>
            <person name="Stajich J.E."/>
            <person name="Selbmann L."/>
        </authorList>
    </citation>
    <scope>NUCLEOTIDE SEQUENCE [LARGE SCALE GENOMIC DNA]</scope>
    <source>
        <strain evidence="4 5">CCFEE 5885</strain>
    </source>
</reference>
<comment type="caution">
    <text evidence="4">The sequence shown here is derived from an EMBL/GenBank/DDBJ whole genome shotgun (WGS) entry which is preliminary data.</text>
</comment>
<feature type="domain" description="Acyltransferase 3" evidence="3">
    <location>
        <begin position="100"/>
        <end position="482"/>
    </location>
</feature>
<dbReference type="EMBL" id="JAVRRG010000024">
    <property type="protein sequence ID" value="KAK5096079.1"/>
    <property type="molecule type" value="Genomic_DNA"/>
</dbReference>
<feature type="transmembrane region" description="Helical" evidence="2">
    <location>
        <begin position="255"/>
        <end position="275"/>
    </location>
</feature>
<protein>
    <recommendedName>
        <fullName evidence="3">Acyltransferase 3 domain-containing protein</fullName>
    </recommendedName>
</protein>
<feature type="transmembrane region" description="Helical" evidence="2">
    <location>
        <begin position="419"/>
        <end position="443"/>
    </location>
</feature>
<organism evidence="4 5">
    <name type="scientific">Lithohypha guttulata</name>
    <dbReference type="NCBI Taxonomy" id="1690604"/>
    <lineage>
        <taxon>Eukaryota</taxon>
        <taxon>Fungi</taxon>
        <taxon>Dikarya</taxon>
        <taxon>Ascomycota</taxon>
        <taxon>Pezizomycotina</taxon>
        <taxon>Eurotiomycetes</taxon>
        <taxon>Chaetothyriomycetidae</taxon>
        <taxon>Chaetothyriales</taxon>
        <taxon>Trichomeriaceae</taxon>
        <taxon>Lithohypha</taxon>
    </lineage>
</organism>
<accession>A0ABR0KGX2</accession>
<feature type="compositionally biased region" description="Polar residues" evidence="1">
    <location>
        <begin position="34"/>
        <end position="45"/>
    </location>
</feature>
<feature type="compositionally biased region" description="Basic and acidic residues" evidence="1">
    <location>
        <begin position="22"/>
        <end position="33"/>
    </location>
</feature>
<evidence type="ECO:0000256" key="2">
    <source>
        <dbReference type="SAM" id="Phobius"/>
    </source>
</evidence>
<feature type="transmembrane region" description="Helical" evidence="2">
    <location>
        <begin position="178"/>
        <end position="197"/>
    </location>
</feature>